<dbReference type="KEGG" id="fmg:HYN48_07335"/>
<reference evidence="1 2" key="1">
    <citation type="submission" date="2018-04" db="EMBL/GenBank/DDBJ databases">
        <title>Genome sequencing of Flavobacterium sp. HYN0048.</title>
        <authorList>
            <person name="Yi H."/>
            <person name="Baek C."/>
        </authorList>
    </citation>
    <scope>NUCLEOTIDE SEQUENCE [LARGE SCALE GENOMIC DNA]</scope>
    <source>
        <strain evidence="1 2">HYN0048</strain>
    </source>
</reference>
<gene>
    <name evidence="1" type="ORF">HYN48_07335</name>
</gene>
<protein>
    <submittedName>
        <fullName evidence="1">Uncharacterized protein</fullName>
    </submittedName>
</protein>
<organism evidence="1 2">
    <name type="scientific">Flavobacterium magnum</name>
    <dbReference type="NCBI Taxonomy" id="2162713"/>
    <lineage>
        <taxon>Bacteria</taxon>
        <taxon>Pseudomonadati</taxon>
        <taxon>Bacteroidota</taxon>
        <taxon>Flavobacteriia</taxon>
        <taxon>Flavobacteriales</taxon>
        <taxon>Flavobacteriaceae</taxon>
        <taxon>Flavobacterium</taxon>
    </lineage>
</organism>
<keyword evidence="2" id="KW-1185">Reference proteome</keyword>
<evidence type="ECO:0000313" key="1">
    <source>
        <dbReference type="EMBL" id="AWA29906.1"/>
    </source>
</evidence>
<dbReference type="EMBL" id="CP028811">
    <property type="protein sequence ID" value="AWA29906.1"/>
    <property type="molecule type" value="Genomic_DNA"/>
</dbReference>
<dbReference type="AlphaFoldDB" id="A0A2S0RE04"/>
<name>A0A2S0RE04_9FLAO</name>
<sequence>MDKSRAAFPKVCPVNWQRRHTKNNQTITTMNKIIILKANSNTGKTTKINTIADWIITTHGAANTIGLDPAHLTKDSCGVLTVGKLNILVNSAGDDHASVLKIDAALQSFHGQVDIILCSCRTKGITYQHLYKNYNRSTGWLDVIIPIAEFTPANPTRQAARDAALLAEIQAWLTGLPKL</sequence>
<accession>A0A2S0RE04</accession>
<dbReference type="Proteomes" id="UP000244193">
    <property type="component" value="Chromosome"/>
</dbReference>
<evidence type="ECO:0000313" key="2">
    <source>
        <dbReference type="Proteomes" id="UP000244193"/>
    </source>
</evidence>
<proteinExistence type="predicted"/>